<organism evidence="2 3">
    <name type="scientific">Pyrrhoderma noxium</name>
    <dbReference type="NCBI Taxonomy" id="2282107"/>
    <lineage>
        <taxon>Eukaryota</taxon>
        <taxon>Fungi</taxon>
        <taxon>Dikarya</taxon>
        <taxon>Basidiomycota</taxon>
        <taxon>Agaricomycotina</taxon>
        <taxon>Agaricomycetes</taxon>
        <taxon>Hymenochaetales</taxon>
        <taxon>Hymenochaetaceae</taxon>
        <taxon>Pyrrhoderma</taxon>
    </lineage>
</organism>
<sequence length="108" mass="11440">MSLSPLHSHSQQPHPLQPPPIPPSSSSSYPRAPRSRLEPESDKVFGRLSGELRCTAASPVFGALLEGTLERAGEVMFEDVGWRVFGGGVDGADGGDALDTISNELVDL</sequence>
<dbReference type="AlphaFoldDB" id="A0A286UF05"/>
<evidence type="ECO:0000313" key="3">
    <source>
        <dbReference type="Proteomes" id="UP000217199"/>
    </source>
</evidence>
<feature type="compositionally biased region" description="Low complexity" evidence="1">
    <location>
        <begin position="1"/>
        <end position="14"/>
    </location>
</feature>
<protein>
    <submittedName>
        <fullName evidence="2">Uncharacterized protein</fullName>
    </submittedName>
</protein>
<proteinExistence type="predicted"/>
<reference evidence="2 3" key="1">
    <citation type="journal article" date="2017" name="Mol. Ecol.">
        <title>Comparative and population genomic landscape of Phellinus noxius: A hypervariable fungus causing root rot in trees.</title>
        <authorList>
            <person name="Chung C.L."/>
            <person name="Lee T.J."/>
            <person name="Akiba M."/>
            <person name="Lee H.H."/>
            <person name="Kuo T.H."/>
            <person name="Liu D."/>
            <person name="Ke H.M."/>
            <person name="Yokoi T."/>
            <person name="Roa M.B."/>
            <person name="Lu M.J."/>
            <person name="Chang Y.Y."/>
            <person name="Ann P.J."/>
            <person name="Tsai J.N."/>
            <person name="Chen C.Y."/>
            <person name="Tzean S.S."/>
            <person name="Ota Y."/>
            <person name="Hattori T."/>
            <person name="Sahashi N."/>
            <person name="Liou R.F."/>
            <person name="Kikuchi T."/>
            <person name="Tsai I.J."/>
        </authorList>
    </citation>
    <scope>NUCLEOTIDE SEQUENCE [LARGE SCALE GENOMIC DNA]</scope>
    <source>
        <strain evidence="2 3">FFPRI411160</strain>
    </source>
</reference>
<gene>
    <name evidence="2" type="ORF">PNOK_0665700</name>
</gene>
<dbReference type="EMBL" id="NBII01000006">
    <property type="protein sequence ID" value="PAV18171.1"/>
    <property type="molecule type" value="Genomic_DNA"/>
</dbReference>
<keyword evidence="3" id="KW-1185">Reference proteome</keyword>
<comment type="caution">
    <text evidence="2">The sequence shown here is derived from an EMBL/GenBank/DDBJ whole genome shotgun (WGS) entry which is preliminary data.</text>
</comment>
<dbReference type="InParanoid" id="A0A286UF05"/>
<accession>A0A286UF05</accession>
<dbReference type="Proteomes" id="UP000217199">
    <property type="component" value="Unassembled WGS sequence"/>
</dbReference>
<evidence type="ECO:0000256" key="1">
    <source>
        <dbReference type="SAM" id="MobiDB-lite"/>
    </source>
</evidence>
<name>A0A286UF05_9AGAM</name>
<feature type="region of interest" description="Disordered" evidence="1">
    <location>
        <begin position="1"/>
        <end position="40"/>
    </location>
</feature>
<evidence type="ECO:0000313" key="2">
    <source>
        <dbReference type="EMBL" id="PAV18171.1"/>
    </source>
</evidence>